<dbReference type="AlphaFoldDB" id="A0A369QDI8"/>
<protein>
    <recommendedName>
        <fullName evidence="2">Fe/B12 periplasmic-binding domain-containing protein</fullName>
    </recommendedName>
</protein>
<dbReference type="EMBL" id="QASA01000001">
    <property type="protein sequence ID" value="RDC62390.1"/>
    <property type="molecule type" value="Genomic_DNA"/>
</dbReference>
<comment type="caution">
    <text evidence="3">The sequence shown here is derived from an EMBL/GenBank/DDBJ whole genome shotgun (WGS) entry which is preliminary data.</text>
</comment>
<evidence type="ECO:0000313" key="3">
    <source>
        <dbReference type="EMBL" id="RDC62390.1"/>
    </source>
</evidence>
<organism evidence="3 4">
    <name type="scientific">Adhaeribacter pallidiroseus</name>
    <dbReference type="NCBI Taxonomy" id="2072847"/>
    <lineage>
        <taxon>Bacteria</taxon>
        <taxon>Pseudomonadati</taxon>
        <taxon>Bacteroidota</taxon>
        <taxon>Cytophagia</taxon>
        <taxon>Cytophagales</taxon>
        <taxon>Hymenobacteraceae</taxon>
        <taxon>Adhaeribacter</taxon>
    </lineage>
</organism>
<dbReference type="InterPro" id="IPR054828">
    <property type="entry name" value="Vit_B12_bind_prot"/>
</dbReference>
<evidence type="ECO:0000313" key="4">
    <source>
        <dbReference type="Proteomes" id="UP000253919"/>
    </source>
</evidence>
<feature type="domain" description="Fe/B12 periplasmic-binding" evidence="2">
    <location>
        <begin position="19"/>
        <end position="262"/>
    </location>
</feature>
<dbReference type="Pfam" id="PF01497">
    <property type="entry name" value="Peripla_BP_2"/>
    <property type="match status" value="1"/>
</dbReference>
<dbReference type="Proteomes" id="UP000253919">
    <property type="component" value="Unassembled WGS sequence"/>
</dbReference>
<dbReference type="Gene3D" id="3.40.50.1980">
    <property type="entry name" value="Nitrogenase molybdenum iron protein domain"/>
    <property type="match status" value="2"/>
</dbReference>
<proteinExistence type="predicted"/>
<sequence>MLVTDQMGYPVEIPEQPRRIVSLVPSQTELLFDLGLDDLVVGITKFCNHPAEKVSSKTKIGGTKNFHFDQIDALHPDLIIGNKEENYQEGILQLKAKYPVWMSDITNLAEAMEMVRQISLITNKIEPAQQLIQKILNSFQNLKPTRKIPAAYFIWRQPYLSVGQDTFIHQMLKSCGFVNVFANFSRYPEITATQLQAAQPKVILLSSEPYPFREKHVQEFQALCPSAIIKLVDGEMFSWYGSRLQYSAAYFEKLMAEVAVELS</sequence>
<keyword evidence="1" id="KW-0732">Signal</keyword>
<dbReference type="InterPro" id="IPR002491">
    <property type="entry name" value="ABC_transptr_periplasmic_BD"/>
</dbReference>
<evidence type="ECO:0000259" key="2">
    <source>
        <dbReference type="PROSITE" id="PS50983"/>
    </source>
</evidence>
<gene>
    <name evidence="3" type="ORF">AHMF7616_00983</name>
</gene>
<keyword evidence="4" id="KW-1185">Reference proteome</keyword>
<name>A0A369QDI8_9BACT</name>
<dbReference type="PANTHER" id="PTHR30535:SF35">
    <property type="entry name" value="PERIPLASMIC BINDING PROTEIN"/>
    <property type="match status" value="1"/>
</dbReference>
<dbReference type="InterPro" id="IPR050902">
    <property type="entry name" value="ABC_Transporter_SBP"/>
</dbReference>
<evidence type="ECO:0000256" key="1">
    <source>
        <dbReference type="ARBA" id="ARBA00022729"/>
    </source>
</evidence>
<accession>A0A369QDI8</accession>
<dbReference type="RefSeq" id="WP_233507329.1">
    <property type="nucleotide sequence ID" value="NZ_QASA01000001.1"/>
</dbReference>
<dbReference type="NCBIfam" id="NF038402">
    <property type="entry name" value="TroA_like"/>
    <property type="match status" value="1"/>
</dbReference>
<dbReference type="PANTHER" id="PTHR30535">
    <property type="entry name" value="VITAMIN B12-BINDING PROTEIN"/>
    <property type="match status" value="1"/>
</dbReference>
<reference evidence="3 4" key="1">
    <citation type="submission" date="2018-04" db="EMBL/GenBank/DDBJ databases">
        <title>Adhaeribacter sp. HMF7616 genome sequencing and assembly.</title>
        <authorList>
            <person name="Kang H."/>
            <person name="Kang J."/>
            <person name="Cha I."/>
            <person name="Kim H."/>
            <person name="Joh K."/>
        </authorList>
    </citation>
    <scope>NUCLEOTIDE SEQUENCE [LARGE SCALE GENOMIC DNA]</scope>
    <source>
        <strain evidence="3 4">HMF7616</strain>
    </source>
</reference>
<dbReference type="PROSITE" id="PS50983">
    <property type="entry name" value="FE_B12_PBP"/>
    <property type="match status" value="1"/>
</dbReference>
<dbReference type="SUPFAM" id="SSF53807">
    <property type="entry name" value="Helical backbone' metal receptor"/>
    <property type="match status" value="1"/>
</dbReference>